<evidence type="ECO:0000313" key="4">
    <source>
        <dbReference type="EMBL" id="MCO6045370.1"/>
    </source>
</evidence>
<feature type="transmembrane region" description="Helical" evidence="3">
    <location>
        <begin position="322"/>
        <end position="344"/>
    </location>
</feature>
<evidence type="ECO:0000256" key="2">
    <source>
        <dbReference type="SAM" id="MobiDB-lite"/>
    </source>
</evidence>
<evidence type="ECO:0008006" key="6">
    <source>
        <dbReference type="Google" id="ProtNLM"/>
    </source>
</evidence>
<dbReference type="EMBL" id="JAMXLR010000055">
    <property type="protein sequence ID" value="MCO6045370.1"/>
    <property type="molecule type" value="Genomic_DNA"/>
</dbReference>
<dbReference type="PANTHER" id="PTHR32309">
    <property type="entry name" value="TYROSINE-PROTEIN KINASE"/>
    <property type="match status" value="1"/>
</dbReference>
<keyword evidence="3" id="KW-0472">Membrane</keyword>
<comment type="caution">
    <text evidence="4">The sequence shown here is derived from an EMBL/GenBank/DDBJ whole genome shotgun (WGS) entry which is preliminary data.</text>
</comment>
<reference evidence="4" key="1">
    <citation type="submission" date="2022-06" db="EMBL/GenBank/DDBJ databases">
        <title>Aeoliella straminimaris, a novel planctomycete from sediments.</title>
        <authorList>
            <person name="Vitorino I.R."/>
            <person name="Lage O.M."/>
        </authorList>
    </citation>
    <scope>NUCLEOTIDE SEQUENCE</scope>
    <source>
        <strain evidence="4">ICT_H6.2</strain>
    </source>
</reference>
<keyword evidence="1" id="KW-0175">Coiled coil</keyword>
<dbReference type="InterPro" id="IPR050445">
    <property type="entry name" value="Bact_polysacc_biosynth/exp"/>
</dbReference>
<feature type="region of interest" description="Disordered" evidence="2">
    <location>
        <begin position="449"/>
        <end position="487"/>
    </location>
</feature>
<keyword evidence="3" id="KW-1133">Transmembrane helix</keyword>
<dbReference type="Gene3D" id="3.40.50.300">
    <property type="entry name" value="P-loop containing nucleotide triphosphate hydrolases"/>
    <property type="match status" value="1"/>
</dbReference>
<dbReference type="InterPro" id="IPR027417">
    <property type="entry name" value="P-loop_NTPase"/>
</dbReference>
<dbReference type="RefSeq" id="WP_252853485.1">
    <property type="nucleotide sequence ID" value="NZ_JAMXLR010000055.1"/>
</dbReference>
<protein>
    <recommendedName>
        <fullName evidence="6">Cryptic autophosphorylating protein tyrosine kinase Etk</fullName>
    </recommendedName>
</protein>
<accession>A0A9X2JGU4</accession>
<keyword evidence="3" id="KW-0812">Transmembrane</keyword>
<feature type="coiled-coil region" evidence="1">
    <location>
        <begin position="267"/>
        <end position="294"/>
    </location>
</feature>
<evidence type="ECO:0000256" key="1">
    <source>
        <dbReference type="SAM" id="Coils"/>
    </source>
</evidence>
<dbReference type="Proteomes" id="UP001155241">
    <property type="component" value="Unassembled WGS sequence"/>
</dbReference>
<gene>
    <name evidence="4" type="ORF">NG895_15780</name>
</gene>
<proteinExistence type="predicted"/>
<dbReference type="PANTHER" id="PTHR32309:SF31">
    <property type="entry name" value="CAPSULAR EXOPOLYSACCHARIDE FAMILY"/>
    <property type="match status" value="1"/>
</dbReference>
<dbReference type="SUPFAM" id="SSF52540">
    <property type="entry name" value="P-loop containing nucleoside triphosphate hydrolases"/>
    <property type="match status" value="1"/>
</dbReference>
<sequence length="609" mass="66530">MELELTWADAEDGIELVNDTMDSLIKEAAERRQQTLDSHYNYVHSALGAAQTELNSATTTLLTAMQDAQSDRAAALGKGGGGIEDAKSLAAQLSSTESRLEELDVTRASIEQQLARLDQQVQSSLEQAKRVAAEPRLQYVEESAKRIRKGHREWQELQELYEQLSELLRENVESKDGYLAWKQRLVSLGPTLLPPATSFETAETLAVTSRLDSLLSRQERLQIELIPLDNRKALYNSRLKGLKADIDSVGATGAGTSPLGEDFGSRFLREERELEAAESKFAALTRQLDNIKLIRDSQAQEFVVETKAGTETVVEDSNKKKLFVLFFAASMAVLAMPVFGLEWLAARESPVARFAGRWGLPVIAERLLSNYSIGKGDAPDWRFDEAVRMTTLRIQQCANKSGFVVLMSNLAKAPPPVRLMSAIAECLAHREERVLIVDAMCPSHSRIPAKARGQHKELERTKGLVRPEGTSNPKAPPENGKSAAGASVPAVRQFGLSDFLSRECDEAADLIQPTSCPGVDQISAGDVDFPHEAMASSCITELFEHCRKTYSIILVAGPPVTARADFQLLAARADGIMLAANRAAVSDPANRAAVQDLIELQAPMLGVVG</sequence>
<name>A0A9X2JGU4_9BACT</name>
<evidence type="ECO:0000313" key="5">
    <source>
        <dbReference type="Proteomes" id="UP001155241"/>
    </source>
</evidence>
<keyword evidence="5" id="KW-1185">Reference proteome</keyword>
<feature type="coiled-coil region" evidence="1">
    <location>
        <begin position="86"/>
        <end position="177"/>
    </location>
</feature>
<organism evidence="4 5">
    <name type="scientific">Aeoliella straminimaris</name>
    <dbReference type="NCBI Taxonomy" id="2954799"/>
    <lineage>
        <taxon>Bacteria</taxon>
        <taxon>Pseudomonadati</taxon>
        <taxon>Planctomycetota</taxon>
        <taxon>Planctomycetia</taxon>
        <taxon>Pirellulales</taxon>
        <taxon>Lacipirellulaceae</taxon>
        <taxon>Aeoliella</taxon>
    </lineage>
</organism>
<evidence type="ECO:0000256" key="3">
    <source>
        <dbReference type="SAM" id="Phobius"/>
    </source>
</evidence>
<dbReference type="AlphaFoldDB" id="A0A9X2JGU4"/>